<sequence>MRIVHAQEITEAVAKLDGKPVIICKRMLLQVLSGQRKPGHFQLEKVYPAASRKCGGDQG</sequence>
<protein>
    <submittedName>
        <fullName evidence="1">Uncharacterized protein</fullName>
    </submittedName>
</protein>
<comment type="caution">
    <text evidence="1">The sequence shown here is derived from an EMBL/GenBank/DDBJ whole genome shotgun (WGS) entry which is preliminary data.</text>
</comment>
<dbReference type="AlphaFoldDB" id="A0A3S0TXR1"/>
<accession>A0A3S0TXR1</accession>
<dbReference type="Proteomes" id="UP000267430">
    <property type="component" value="Unassembled WGS sequence"/>
</dbReference>
<proteinExistence type="predicted"/>
<evidence type="ECO:0000313" key="1">
    <source>
        <dbReference type="EMBL" id="RUQ27077.1"/>
    </source>
</evidence>
<name>A0A3S0TXR1_9BACI</name>
<evidence type="ECO:0000313" key="2">
    <source>
        <dbReference type="Proteomes" id="UP000267430"/>
    </source>
</evidence>
<dbReference type="RefSeq" id="WP_126866338.1">
    <property type="nucleotide sequence ID" value="NZ_JAUSTX010000009.1"/>
</dbReference>
<reference evidence="1 2" key="1">
    <citation type="submission" date="2018-12" db="EMBL/GenBank/DDBJ databases">
        <title>Bacillus chawlae sp. nov., Bacillus glennii sp. nov., and Bacillus saganii sp. nov. Isolated from the Vehicle Assembly Building at Kennedy Space Center where the Viking Spacecraft were Assembled.</title>
        <authorList>
            <person name="Seuylemezian A."/>
            <person name="Vaishampayan P."/>
        </authorList>
    </citation>
    <scope>NUCLEOTIDE SEQUENCE [LARGE SCALE GENOMIC DNA]</scope>
    <source>
        <strain evidence="1 2">L5</strain>
    </source>
</reference>
<organism evidence="1 2">
    <name type="scientific">Peribacillus cavernae</name>
    <dbReference type="NCBI Taxonomy" id="1674310"/>
    <lineage>
        <taxon>Bacteria</taxon>
        <taxon>Bacillati</taxon>
        <taxon>Bacillota</taxon>
        <taxon>Bacilli</taxon>
        <taxon>Bacillales</taxon>
        <taxon>Bacillaceae</taxon>
        <taxon>Peribacillus</taxon>
    </lineage>
</organism>
<keyword evidence="2" id="KW-1185">Reference proteome</keyword>
<dbReference type="EMBL" id="RYZZ01000030">
    <property type="protein sequence ID" value="RUQ27077.1"/>
    <property type="molecule type" value="Genomic_DNA"/>
</dbReference>
<gene>
    <name evidence="1" type="ORF">ELQ35_17115</name>
</gene>